<feature type="compositionally biased region" description="Basic residues" evidence="1">
    <location>
        <begin position="108"/>
        <end position="119"/>
    </location>
</feature>
<evidence type="ECO:0000313" key="2">
    <source>
        <dbReference type="EMBL" id="ETV64598.1"/>
    </source>
</evidence>
<evidence type="ECO:0000256" key="1">
    <source>
        <dbReference type="SAM" id="MobiDB-lite"/>
    </source>
</evidence>
<dbReference type="VEuPathDB" id="FungiDB:H257_18535"/>
<dbReference type="GeneID" id="20820531"/>
<reference evidence="2" key="1">
    <citation type="submission" date="2013-12" db="EMBL/GenBank/DDBJ databases">
        <title>The Genome Sequence of Aphanomyces astaci APO3.</title>
        <authorList>
            <consortium name="The Broad Institute Genomics Platform"/>
            <person name="Russ C."/>
            <person name="Tyler B."/>
            <person name="van West P."/>
            <person name="Dieguez-Uribeondo J."/>
            <person name="Young S.K."/>
            <person name="Zeng Q."/>
            <person name="Gargeya S."/>
            <person name="Fitzgerald M."/>
            <person name="Abouelleil A."/>
            <person name="Alvarado L."/>
            <person name="Chapman S.B."/>
            <person name="Gainer-Dewar J."/>
            <person name="Goldberg J."/>
            <person name="Griggs A."/>
            <person name="Gujja S."/>
            <person name="Hansen M."/>
            <person name="Howarth C."/>
            <person name="Imamovic A."/>
            <person name="Ireland A."/>
            <person name="Larimer J."/>
            <person name="McCowan C."/>
            <person name="Murphy C."/>
            <person name="Pearson M."/>
            <person name="Poon T.W."/>
            <person name="Priest M."/>
            <person name="Roberts A."/>
            <person name="Saif S."/>
            <person name="Shea T."/>
            <person name="Sykes S."/>
            <person name="Wortman J."/>
            <person name="Nusbaum C."/>
            <person name="Birren B."/>
        </authorList>
    </citation>
    <scope>NUCLEOTIDE SEQUENCE [LARGE SCALE GENOMIC DNA]</scope>
    <source>
        <strain evidence="2">APO3</strain>
    </source>
</reference>
<feature type="compositionally biased region" description="Low complexity" evidence="1">
    <location>
        <begin position="81"/>
        <end position="90"/>
    </location>
</feature>
<accession>W4FD27</accession>
<dbReference type="OrthoDB" id="76215at2759"/>
<gene>
    <name evidence="2" type="ORF">H257_18535</name>
</gene>
<dbReference type="EMBL" id="KI913287">
    <property type="protein sequence ID" value="ETV64598.1"/>
    <property type="molecule type" value="Genomic_DNA"/>
</dbReference>
<name>W4FD27_APHAT</name>
<dbReference type="AlphaFoldDB" id="W4FD27"/>
<sequence length="206" mass="22365">MRHQTTKSCNRDVQANPNYKKFRTTPFPLFDCLANLFDGSYADGCYSSLPPGVLSATDQASVESFELEVMDMSPLPPPIPARRQAQAAIPDELDSSEESSDAASPPPKKLKQQLKKRDRRSAGAVIGDAIAKLVDVEASKACHNSDPHKRVTTAIECVLDNYSHVDADHIAKLADMMGTGYSATIFSALGGEARDAWIAKSIHWSS</sequence>
<protein>
    <submittedName>
        <fullName evidence="2">Uncharacterized protein</fullName>
    </submittedName>
</protein>
<feature type="compositionally biased region" description="Acidic residues" evidence="1">
    <location>
        <begin position="91"/>
        <end position="100"/>
    </location>
</feature>
<dbReference type="RefSeq" id="XP_009845922.1">
    <property type="nucleotide sequence ID" value="XM_009847620.1"/>
</dbReference>
<feature type="region of interest" description="Disordered" evidence="1">
    <location>
        <begin position="71"/>
        <end position="121"/>
    </location>
</feature>
<proteinExistence type="predicted"/>
<organism evidence="2">
    <name type="scientific">Aphanomyces astaci</name>
    <name type="common">Crayfish plague agent</name>
    <dbReference type="NCBI Taxonomy" id="112090"/>
    <lineage>
        <taxon>Eukaryota</taxon>
        <taxon>Sar</taxon>
        <taxon>Stramenopiles</taxon>
        <taxon>Oomycota</taxon>
        <taxon>Saprolegniomycetes</taxon>
        <taxon>Saprolegniales</taxon>
        <taxon>Verrucalvaceae</taxon>
        <taxon>Aphanomyces</taxon>
    </lineage>
</organism>